<evidence type="ECO:0000313" key="3">
    <source>
        <dbReference type="Proteomes" id="UP000621390"/>
    </source>
</evidence>
<dbReference type="Proteomes" id="UP000621390">
    <property type="component" value="Unassembled WGS sequence"/>
</dbReference>
<gene>
    <name evidence="1" type="ORF">JHC10_01160</name>
    <name evidence="2" type="ORF">JHC11_12380</name>
</gene>
<dbReference type="EMBL" id="JAEMOP010000009">
    <property type="protein sequence ID" value="MBJ7316783.1"/>
    <property type="molecule type" value="Genomic_DNA"/>
</dbReference>
<dbReference type="EMBL" id="JAEMOS010000002">
    <property type="protein sequence ID" value="MBJ7265543.1"/>
    <property type="molecule type" value="Genomic_DNA"/>
</dbReference>
<proteinExistence type="predicted"/>
<dbReference type="RefSeq" id="WP_199493409.1">
    <property type="nucleotide sequence ID" value="NZ_JAEMOP010000009.1"/>
</dbReference>
<reference evidence="2 4" key="1">
    <citation type="submission" date="2020-09" db="EMBL/GenBank/DDBJ databases">
        <title>Draft Genomes of Bacterial Isolates from North Pond Shallow Sediments.</title>
        <authorList>
            <person name="Kiel Reese B."/>
            <person name="Mullis M."/>
            <person name="Weisend R.E."/>
        </authorList>
    </citation>
    <scope>NUCLEOTIDE SEQUENCE</scope>
    <source>
        <strain evidence="2">KJE-2</strain>
        <strain evidence="1 4">KJE-3</strain>
    </source>
</reference>
<dbReference type="AlphaFoldDB" id="A0A8I1GEY6"/>
<accession>A0A8I1GEY6</accession>
<evidence type="ECO:0000313" key="4">
    <source>
        <dbReference type="Proteomes" id="UP000655994"/>
    </source>
</evidence>
<keyword evidence="4" id="KW-1185">Reference proteome</keyword>
<evidence type="ECO:0000313" key="1">
    <source>
        <dbReference type="EMBL" id="MBJ7265543.1"/>
    </source>
</evidence>
<organism evidence="2 3">
    <name type="scientific">Idiomarina abyssalis</name>
    <dbReference type="NCBI Taxonomy" id="86102"/>
    <lineage>
        <taxon>Bacteria</taxon>
        <taxon>Pseudomonadati</taxon>
        <taxon>Pseudomonadota</taxon>
        <taxon>Gammaproteobacteria</taxon>
        <taxon>Alteromonadales</taxon>
        <taxon>Idiomarinaceae</taxon>
        <taxon>Idiomarina</taxon>
    </lineage>
</organism>
<protein>
    <submittedName>
        <fullName evidence="2">Uncharacterized protein</fullName>
    </submittedName>
</protein>
<name>A0A8I1GEY6_9GAMM</name>
<comment type="caution">
    <text evidence="2">The sequence shown here is derived from an EMBL/GenBank/DDBJ whole genome shotgun (WGS) entry which is preliminary data.</text>
</comment>
<evidence type="ECO:0000313" key="2">
    <source>
        <dbReference type="EMBL" id="MBJ7316783.1"/>
    </source>
</evidence>
<dbReference type="Proteomes" id="UP000655994">
    <property type="component" value="Unassembled WGS sequence"/>
</dbReference>
<sequence length="121" mass="13262">MNLSIVIPTNMHPASASIAKGSGIVADLSRPDGIVVVWYEGNIYGASNLHQLEERITCAAGRAQESYPTVAKIALSRQDYNDAFAEIGKFNGLIRKRTHEIVIKDTIIAQQWADKYKASSD</sequence>